<organism evidence="4 5">
    <name type="scientific">Chitinivibrio alkaliphilus ACht1</name>
    <dbReference type="NCBI Taxonomy" id="1313304"/>
    <lineage>
        <taxon>Bacteria</taxon>
        <taxon>Pseudomonadati</taxon>
        <taxon>Fibrobacterota</taxon>
        <taxon>Chitinivibrionia</taxon>
        <taxon>Chitinivibrionales</taxon>
        <taxon>Chitinivibrionaceae</taxon>
        <taxon>Chitinivibrio</taxon>
    </lineage>
</organism>
<comment type="caution">
    <text evidence="4">The sequence shown here is derived from an EMBL/GenBank/DDBJ whole genome shotgun (WGS) entry which is preliminary data.</text>
</comment>
<name>U7D6H1_9BACT</name>
<dbReference type="InterPro" id="IPR012338">
    <property type="entry name" value="Beta-lactam/transpept-like"/>
</dbReference>
<dbReference type="InterPro" id="IPR050515">
    <property type="entry name" value="Beta-lactam/transpept"/>
</dbReference>
<keyword evidence="2" id="KW-0472">Membrane</keyword>
<gene>
    <name evidence="4" type="ORF">CALK_1578</name>
</gene>
<dbReference type="Proteomes" id="UP000017148">
    <property type="component" value="Unassembled WGS sequence"/>
</dbReference>
<dbReference type="Pfam" id="PF00905">
    <property type="entry name" value="Transpeptidase"/>
    <property type="match status" value="1"/>
</dbReference>
<dbReference type="GO" id="GO:0005886">
    <property type="term" value="C:plasma membrane"/>
    <property type="evidence" value="ECO:0007669"/>
    <property type="project" value="TreeGrafter"/>
</dbReference>
<dbReference type="eggNOG" id="COG0768">
    <property type="taxonomic scope" value="Bacteria"/>
</dbReference>
<dbReference type="SUPFAM" id="SSF56601">
    <property type="entry name" value="beta-lactamase/transpeptidase-like"/>
    <property type="match status" value="1"/>
</dbReference>
<keyword evidence="2" id="KW-0812">Transmembrane</keyword>
<dbReference type="GO" id="GO:0008658">
    <property type="term" value="F:penicillin binding"/>
    <property type="evidence" value="ECO:0007669"/>
    <property type="project" value="InterPro"/>
</dbReference>
<reference evidence="4 5" key="1">
    <citation type="journal article" date="2013" name="Environ. Microbiol.">
        <title>Genome analysis of Chitinivibrio alkaliphilus gen. nov., sp. nov., a novel extremely haloalkaliphilic anaerobic chitinolytic bacterium from the candidate phylum Termite Group 3.</title>
        <authorList>
            <person name="Sorokin D.Y."/>
            <person name="Gumerov V.M."/>
            <person name="Rakitin A.L."/>
            <person name="Beletsky A.V."/>
            <person name="Damste J.S."/>
            <person name="Muyzer G."/>
            <person name="Mardanov A.V."/>
            <person name="Ravin N.V."/>
        </authorList>
    </citation>
    <scope>NUCLEOTIDE SEQUENCE [LARGE SCALE GENOMIC DNA]</scope>
    <source>
        <strain evidence="4 5">ACht1</strain>
    </source>
</reference>
<dbReference type="Gene3D" id="3.40.710.10">
    <property type="entry name" value="DD-peptidase/beta-lactamase superfamily"/>
    <property type="match status" value="1"/>
</dbReference>
<evidence type="ECO:0000256" key="1">
    <source>
        <dbReference type="SAM" id="MobiDB-lite"/>
    </source>
</evidence>
<evidence type="ECO:0000256" key="2">
    <source>
        <dbReference type="SAM" id="Phobius"/>
    </source>
</evidence>
<accession>U7D6H1</accession>
<evidence type="ECO:0000259" key="3">
    <source>
        <dbReference type="Pfam" id="PF00905"/>
    </source>
</evidence>
<dbReference type="AlphaFoldDB" id="U7D6H1"/>
<feature type="transmembrane region" description="Helical" evidence="2">
    <location>
        <begin position="32"/>
        <end position="51"/>
    </location>
</feature>
<dbReference type="GO" id="GO:0071555">
    <property type="term" value="P:cell wall organization"/>
    <property type="evidence" value="ECO:0007669"/>
    <property type="project" value="TreeGrafter"/>
</dbReference>
<protein>
    <submittedName>
        <fullName evidence="4">Penicillin-binding protein transpeptidase domain-containing protein</fullName>
    </submittedName>
</protein>
<dbReference type="EMBL" id="ASJR01000012">
    <property type="protein sequence ID" value="ERP31533.1"/>
    <property type="molecule type" value="Genomic_DNA"/>
</dbReference>
<feature type="region of interest" description="Disordered" evidence="1">
    <location>
        <begin position="55"/>
        <end position="82"/>
    </location>
</feature>
<keyword evidence="2" id="KW-1133">Transmembrane helix</keyword>
<dbReference type="PATRIC" id="fig|1313304.3.peg.1506"/>
<dbReference type="RefSeq" id="WP_022637031.1">
    <property type="nucleotide sequence ID" value="NZ_ASJR01000012.1"/>
</dbReference>
<dbReference type="PANTHER" id="PTHR30627:SF2">
    <property type="entry name" value="PEPTIDOGLYCAN D,D-TRANSPEPTIDASE MRDA"/>
    <property type="match status" value="1"/>
</dbReference>
<dbReference type="STRING" id="1313304.CALK_1578"/>
<keyword evidence="5" id="KW-1185">Reference proteome</keyword>
<sequence length="483" mass="54251">MTKNYGHTPYKHRRYGKRNGSSGPPQKGRIRLVLFLILVSFFFSRVIIPSFRGEVEPPKRADQTPVKDDARPDTTEPSDTVPTQEVALDTSATLPPSFSLTHDDLPQLLKSASQDFTGTPDTLVWQDRSMIVHYSMKPRLNRLGKSFMESYRPRFGAVVLFQPKTGRILSLSSYENPDNPESMSEFSTPVYTNASIPAASIAKIVTATAAVEILGHTEQHVLRYHGDKYTLEEDQLQQHLSAGIDISLRRAFAESINPVFGTMGIFELGANNLYTYAQNFGFNTKIPFMLPVDTSVFHYPQTNLEIAQAASGFSYTNTISPIHGALMAGAIANQGIMLTPTIVDSVIDLETEKQVYARSDSYWRRAFKAKNYPPLNEMMKDVSRYGTATSAFTFVRDSPRFRDFHYGGKTGTLTMAGYGLVDWFVGYLLDEDDVEQNVACAVVMIKPPRWQGRSSYIGAELMRRHVMNLQEQVQHEQKDTAHE</sequence>
<evidence type="ECO:0000313" key="5">
    <source>
        <dbReference type="Proteomes" id="UP000017148"/>
    </source>
</evidence>
<dbReference type="OrthoDB" id="9811238at2"/>
<feature type="region of interest" description="Disordered" evidence="1">
    <location>
        <begin position="1"/>
        <end position="24"/>
    </location>
</feature>
<dbReference type="GO" id="GO:0071972">
    <property type="term" value="F:peptidoglycan L,D-transpeptidase activity"/>
    <property type="evidence" value="ECO:0007669"/>
    <property type="project" value="TreeGrafter"/>
</dbReference>
<feature type="compositionally biased region" description="Basic and acidic residues" evidence="1">
    <location>
        <begin position="55"/>
        <end position="74"/>
    </location>
</feature>
<proteinExistence type="predicted"/>
<evidence type="ECO:0000313" key="4">
    <source>
        <dbReference type="EMBL" id="ERP31533.1"/>
    </source>
</evidence>
<dbReference type="InterPro" id="IPR001460">
    <property type="entry name" value="PCN-bd_Tpept"/>
</dbReference>
<dbReference type="PANTHER" id="PTHR30627">
    <property type="entry name" value="PEPTIDOGLYCAN D,D-TRANSPEPTIDASE"/>
    <property type="match status" value="1"/>
</dbReference>
<feature type="domain" description="Penicillin-binding protein transpeptidase" evidence="3">
    <location>
        <begin position="156"/>
        <end position="448"/>
    </location>
</feature>